<feature type="domain" description="UspA" evidence="2">
    <location>
        <begin position="8"/>
        <end position="159"/>
    </location>
</feature>
<evidence type="ECO:0000313" key="4">
    <source>
        <dbReference type="Proteomes" id="UP000317909"/>
    </source>
</evidence>
<feature type="domain" description="UspA" evidence="2">
    <location>
        <begin position="169"/>
        <end position="308"/>
    </location>
</feature>
<dbReference type="SUPFAM" id="SSF52402">
    <property type="entry name" value="Adenine nucleotide alpha hydrolases-like"/>
    <property type="match status" value="2"/>
</dbReference>
<dbReference type="EMBL" id="CP036339">
    <property type="protein sequence ID" value="QDT73499.1"/>
    <property type="molecule type" value="Genomic_DNA"/>
</dbReference>
<dbReference type="InterPro" id="IPR014729">
    <property type="entry name" value="Rossmann-like_a/b/a_fold"/>
</dbReference>
<dbReference type="AlphaFoldDB" id="A0A517TYP8"/>
<protein>
    <recommendedName>
        <fullName evidence="2">UspA domain-containing protein</fullName>
    </recommendedName>
</protein>
<evidence type="ECO:0000256" key="1">
    <source>
        <dbReference type="ARBA" id="ARBA00008791"/>
    </source>
</evidence>
<dbReference type="Pfam" id="PF00582">
    <property type="entry name" value="Usp"/>
    <property type="match status" value="2"/>
</dbReference>
<reference evidence="3 4" key="1">
    <citation type="submission" date="2019-02" db="EMBL/GenBank/DDBJ databases">
        <title>Deep-cultivation of Planctomycetes and their phenomic and genomic characterization uncovers novel biology.</title>
        <authorList>
            <person name="Wiegand S."/>
            <person name="Jogler M."/>
            <person name="Boedeker C."/>
            <person name="Pinto D."/>
            <person name="Vollmers J."/>
            <person name="Rivas-Marin E."/>
            <person name="Kohn T."/>
            <person name="Peeters S.H."/>
            <person name="Heuer A."/>
            <person name="Rast P."/>
            <person name="Oberbeckmann S."/>
            <person name="Bunk B."/>
            <person name="Jeske O."/>
            <person name="Meyerdierks A."/>
            <person name="Storesund J.E."/>
            <person name="Kallscheuer N."/>
            <person name="Luecker S."/>
            <person name="Lage O.M."/>
            <person name="Pohl T."/>
            <person name="Merkel B.J."/>
            <person name="Hornburger P."/>
            <person name="Mueller R.-W."/>
            <person name="Bruemmer F."/>
            <person name="Labrenz M."/>
            <person name="Spormann A.M."/>
            <person name="Op den Camp H."/>
            <person name="Overmann J."/>
            <person name="Amann R."/>
            <person name="Jetten M.S.M."/>
            <person name="Mascher T."/>
            <person name="Medema M.H."/>
            <person name="Devos D.P."/>
            <person name="Kaster A.-K."/>
            <person name="Ovreas L."/>
            <person name="Rohde M."/>
            <person name="Galperin M.Y."/>
            <person name="Jogler C."/>
        </authorList>
    </citation>
    <scope>NUCLEOTIDE SEQUENCE [LARGE SCALE GENOMIC DNA]</scope>
    <source>
        <strain evidence="3 4">I41</strain>
    </source>
</reference>
<accession>A0A517TYP8</accession>
<comment type="similarity">
    <text evidence="1">Belongs to the universal stress protein A family.</text>
</comment>
<dbReference type="CDD" id="cd00293">
    <property type="entry name" value="USP-like"/>
    <property type="match status" value="2"/>
</dbReference>
<dbReference type="Proteomes" id="UP000317909">
    <property type="component" value="Chromosome"/>
</dbReference>
<dbReference type="RefSeq" id="WP_145433080.1">
    <property type="nucleotide sequence ID" value="NZ_CP036339.1"/>
</dbReference>
<dbReference type="InterPro" id="IPR006016">
    <property type="entry name" value="UspA"/>
</dbReference>
<sequence length="319" mass="34514">MPASHEWFKNILVAVDFSASTPTTLNQALRLAKTDQCRVALAHCVPDIARLIASTPRFIAGMPQLATLYGDIDQTQQDFKQDAAAQLSELTATLPTKDHEISSSVLVGDPDVAISQAVAEHGYDLVVCGTRGAGTWEKFLVGSTAKRLVRDCPTSVLVVNDEHRRPPQVVMAAVDFSAVSLKALSTASSVATHWSAELHVLHVVESLEISAEAVKRNSQAERLRNEINDEAAERILASVKRCGGELGKVRVHVSWGTPWRELARTAERINAELIAIGTVGRSGINGLLIGNTAEKVLSACRRSILTVKPDDFRRSLVEA</sequence>
<organism evidence="3 4">
    <name type="scientific">Lacipirellula limnantheis</name>
    <dbReference type="NCBI Taxonomy" id="2528024"/>
    <lineage>
        <taxon>Bacteria</taxon>
        <taxon>Pseudomonadati</taxon>
        <taxon>Planctomycetota</taxon>
        <taxon>Planctomycetia</taxon>
        <taxon>Pirellulales</taxon>
        <taxon>Lacipirellulaceae</taxon>
        <taxon>Lacipirellula</taxon>
    </lineage>
</organism>
<dbReference type="PANTHER" id="PTHR46268:SF6">
    <property type="entry name" value="UNIVERSAL STRESS PROTEIN UP12"/>
    <property type="match status" value="1"/>
</dbReference>
<evidence type="ECO:0000259" key="2">
    <source>
        <dbReference type="Pfam" id="PF00582"/>
    </source>
</evidence>
<gene>
    <name evidence="3" type="ORF">I41_26880</name>
</gene>
<dbReference type="KEGG" id="llh:I41_26880"/>
<proteinExistence type="inferred from homology"/>
<evidence type="ECO:0000313" key="3">
    <source>
        <dbReference type="EMBL" id="QDT73499.1"/>
    </source>
</evidence>
<dbReference type="PRINTS" id="PR01438">
    <property type="entry name" value="UNVRSLSTRESS"/>
</dbReference>
<dbReference type="PANTHER" id="PTHR46268">
    <property type="entry name" value="STRESS RESPONSE PROTEIN NHAX"/>
    <property type="match status" value="1"/>
</dbReference>
<dbReference type="InterPro" id="IPR006015">
    <property type="entry name" value="Universal_stress_UspA"/>
</dbReference>
<name>A0A517TYP8_9BACT</name>
<dbReference type="Gene3D" id="3.40.50.620">
    <property type="entry name" value="HUPs"/>
    <property type="match status" value="2"/>
</dbReference>
<dbReference type="OrthoDB" id="239260at2"/>
<keyword evidence="4" id="KW-1185">Reference proteome</keyword>